<dbReference type="SUPFAM" id="SSF53756">
    <property type="entry name" value="UDP-Glycosyltransferase/glycogen phosphorylase"/>
    <property type="match status" value="1"/>
</dbReference>
<dbReference type="Gene3D" id="3.40.50.2000">
    <property type="entry name" value="Glycogen Phosphorylase B"/>
    <property type="match status" value="2"/>
</dbReference>
<evidence type="ECO:0000259" key="1">
    <source>
        <dbReference type="Pfam" id="PF00534"/>
    </source>
</evidence>
<keyword evidence="3" id="KW-1185">Reference proteome</keyword>
<feature type="domain" description="Glycosyl transferase family 1" evidence="1">
    <location>
        <begin position="194"/>
        <end position="351"/>
    </location>
</feature>
<dbReference type="Proteomes" id="UP000435036">
    <property type="component" value="Unassembled WGS sequence"/>
</dbReference>
<reference evidence="2 3" key="1">
    <citation type="submission" date="2019-12" db="EMBL/GenBank/DDBJ databases">
        <authorList>
            <person name="Dong K."/>
        </authorList>
    </citation>
    <scope>NUCLEOTIDE SEQUENCE [LARGE SCALE GENOMIC DNA]</scope>
    <source>
        <strain evidence="2 3">JCM 31225</strain>
    </source>
</reference>
<accession>A0A6N8KXK4</accession>
<dbReference type="PANTHER" id="PTHR12526">
    <property type="entry name" value="GLYCOSYLTRANSFERASE"/>
    <property type="match status" value="1"/>
</dbReference>
<dbReference type="AlphaFoldDB" id="A0A6N8KXK4"/>
<comment type="caution">
    <text evidence="2">The sequence shown here is derived from an EMBL/GenBank/DDBJ whole genome shotgun (WGS) entry which is preliminary data.</text>
</comment>
<dbReference type="InterPro" id="IPR001296">
    <property type="entry name" value="Glyco_trans_1"/>
</dbReference>
<gene>
    <name evidence="2" type="ORF">GQF63_02995</name>
</gene>
<proteinExistence type="predicted"/>
<name>A0A6N8KXK4_9SPHI</name>
<evidence type="ECO:0000313" key="2">
    <source>
        <dbReference type="EMBL" id="MVZ60981.1"/>
    </source>
</evidence>
<protein>
    <submittedName>
        <fullName evidence="2">Glycosyltransferase</fullName>
    </submittedName>
</protein>
<dbReference type="PANTHER" id="PTHR12526:SF630">
    <property type="entry name" value="GLYCOSYLTRANSFERASE"/>
    <property type="match status" value="1"/>
</dbReference>
<dbReference type="OrthoDB" id="9811239at2"/>
<sequence>MKIVYCISGIFNSGGMERVLANKANYLQKHGYEIVIITTDQRNRNTFFSFDPQIKHIDLDINYDLNNNKSLLSKVWSYPSKQRLHKKKLEAALKELKADVVISMFDHDVSFLHSISDGSEKLLEIHFSRFKRIQYGRKGFWGAIDRYRSKQDAITAAKYKKFVVLTQEDKKLWGNMKNMEVIPNANSFESDIVSNLQQKHAIAVGRFDYQKGFDELIDTWKIVNLSHPDWVLDIYGHGPLLQSYIQRIKAYGLENVIILHEPVKDIRNAYLNKSMVVMTSRYEGFGMVLIEAQVCGLPLLAYACKCGPRDIIEEGKNGMLFPVGDINGLAKGIISLIENKELRKTMGKEAKLMASNFSEDKVMHLWMKLFDGLSD</sequence>
<dbReference type="GO" id="GO:0016757">
    <property type="term" value="F:glycosyltransferase activity"/>
    <property type="evidence" value="ECO:0007669"/>
    <property type="project" value="InterPro"/>
</dbReference>
<keyword evidence="2" id="KW-0808">Transferase</keyword>
<dbReference type="CDD" id="cd03820">
    <property type="entry name" value="GT4_AmsD-like"/>
    <property type="match status" value="1"/>
</dbReference>
<dbReference type="RefSeq" id="WP_160367631.1">
    <property type="nucleotide sequence ID" value="NZ_WSQA01000002.1"/>
</dbReference>
<evidence type="ECO:0000313" key="3">
    <source>
        <dbReference type="Proteomes" id="UP000435036"/>
    </source>
</evidence>
<organism evidence="2 3">
    <name type="scientific">Sphingobacterium humi</name>
    <dbReference type="NCBI Taxonomy" id="1796905"/>
    <lineage>
        <taxon>Bacteria</taxon>
        <taxon>Pseudomonadati</taxon>
        <taxon>Bacteroidota</taxon>
        <taxon>Sphingobacteriia</taxon>
        <taxon>Sphingobacteriales</taxon>
        <taxon>Sphingobacteriaceae</taxon>
        <taxon>Sphingobacterium</taxon>
    </lineage>
</organism>
<dbReference type="EMBL" id="WSQA01000002">
    <property type="protein sequence ID" value="MVZ60981.1"/>
    <property type="molecule type" value="Genomic_DNA"/>
</dbReference>
<dbReference type="Pfam" id="PF00534">
    <property type="entry name" value="Glycos_transf_1"/>
    <property type="match status" value="1"/>
</dbReference>